<feature type="transmembrane region" description="Helical" evidence="1">
    <location>
        <begin position="165"/>
        <end position="187"/>
    </location>
</feature>
<keyword evidence="1" id="KW-0472">Membrane</keyword>
<proteinExistence type="predicted"/>
<feature type="transmembrane region" description="Helical" evidence="1">
    <location>
        <begin position="118"/>
        <end position="136"/>
    </location>
</feature>
<keyword evidence="1" id="KW-1133">Transmembrane helix</keyword>
<sequence length="267" mass="29402">MPFTPAHAVIALPFLRTPLLPAAIAVGAMTPDLPLFVRGTPLTYHLTHTNVLLTALIALVLLLVWWAVLRPAVRELSPRRLAARLPREWDAVGPDIVHTLRRQRSGPRRPAWRDASTRLTLVAVSLLLGVVSHVVWDAFTHEGRWGVQVLPALAAEWGSLPGYKWIQHGSSVFGVAVIATWSAVWLVRRHRDDVVDRVLPAGVRWAWWLSLPAILAAAWLAGLAALGPFTDGFTPQHLGYLVLPPACAVWGSVTLVLCVVVQVLRRR</sequence>
<dbReference type="Pfam" id="PF13803">
    <property type="entry name" value="DUF4184"/>
    <property type="match status" value="1"/>
</dbReference>
<dbReference type="RefSeq" id="WP_147051138.1">
    <property type="nucleotide sequence ID" value="NZ_BKAH01000012.1"/>
</dbReference>
<evidence type="ECO:0000313" key="3">
    <source>
        <dbReference type="Proteomes" id="UP000321949"/>
    </source>
</evidence>
<dbReference type="OrthoDB" id="8481923at2"/>
<comment type="caution">
    <text evidence="2">The sequence shown here is derived from an EMBL/GenBank/DDBJ whole genome shotgun (WGS) entry which is preliminary data.</text>
</comment>
<protein>
    <submittedName>
        <fullName evidence="2">DUF4184 family protein</fullName>
    </submittedName>
</protein>
<dbReference type="EMBL" id="VRSX01000003">
    <property type="protein sequence ID" value="TXK11372.1"/>
    <property type="molecule type" value="Genomic_DNA"/>
</dbReference>
<evidence type="ECO:0000256" key="1">
    <source>
        <dbReference type="SAM" id="Phobius"/>
    </source>
</evidence>
<dbReference type="InterPro" id="IPR025238">
    <property type="entry name" value="DUF4184"/>
</dbReference>
<keyword evidence="3" id="KW-1185">Reference proteome</keyword>
<keyword evidence="1" id="KW-0812">Transmembrane</keyword>
<gene>
    <name evidence="2" type="ORF">FVP74_08520</name>
</gene>
<reference evidence="2 3" key="1">
    <citation type="submission" date="2019-08" db="EMBL/GenBank/DDBJ databases">
        <authorList>
            <person name="Dong K."/>
        </authorList>
    </citation>
    <scope>NUCLEOTIDE SEQUENCE [LARGE SCALE GENOMIC DNA]</scope>
    <source>
        <strain evidence="2 3">K-1</strain>
    </source>
</reference>
<dbReference type="AlphaFoldDB" id="A0A5C8I1E0"/>
<dbReference type="Proteomes" id="UP000321949">
    <property type="component" value="Unassembled WGS sequence"/>
</dbReference>
<feature type="transmembrane region" description="Helical" evidence="1">
    <location>
        <begin position="238"/>
        <end position="264"/>
    </location>
</feature>
<feature type="transmembrane region" description="Helical" evidence="1">
    <location>
        <begin position="51"/>
        <end position="69"/>
    </location>
</feature>
<organism evidence="2 3">
    <name type="scientific">Microbacterium saccharophilum</name>
    <dbReference type="NCBI Taxonomy" id="1213358"/>
    <lineage>
        <taxon>Bacteria</taxon>
        <taxon>Bacillati</taxon>
        <taxon>Actinomycetota</taxon>
        <taxon>Actinomycetes</taxon>
        <taxon>Micrococcales</taxon>
        <taxon>Microbacteriaceae</taxon>
        <taxon>Microbacterium</taxon>
    </lineage>
</organism>
<feature type="transmembrane region" description="Helical" evidence="1">
    <location>
        <begin position="207"/>
        <end position="226"/>
    </location>
</feature>
<accession>A0A5C8I1E0</accession>
<name>A0A5C8I1E0_9MICO</name>
<evidence type="ECO:0000313" key="2">
    <source>
        <dbReference type="EMBL" id="TXK11372.1"/>
    </source>
</evidence>